<protein>
    <submittedName>
        <fullName evidence="1">Uncharacterized protein</fullName>
    </submittedName>
</protein>
<dbReference type="EMBL" id="PP438412">
    <property type="protein sequence ID" value="XAI95452.1"/>
    <property type="molecule type" value="Genomic_DNA"/>
</dbReference>
<evidence type="ECO:0000313" key="1">
    <source>
        <dbReference type="EMBL" id="XAI95452.1"/>
    </source>
</evidence>
<accession>A0AAX4QGA3</accession>
<proteinExistence type="predicted"/>
<reference evidence="1" key="1">
    <citation type="submission" date="2024-03" db="EMBL/GenBank/DDBJ databases">
        <authorList>
            <person name="Lin W."/>
            <person name="Li D."/>
            <person name="Tong Y."/>
        </authorList>
    </citation>
    <scope>NUCLEOTIDE SEQUENCE</scope>
</reference>
<name>A0AAX4QGA3_9CAUD</name>
<dbReference type="Proteomes" id="UP001459105">
    <property type="component" value="Segment"/>
</dbReference>
<evidence type="ECO:0000313" key="2">
    <source>
        <dbReference type="Proteomes" id="UP001459105"/>
    </source>
</evidence>
<organism evidence="1 2">
    <name type="scientific">Microcystis phage Mvi-JY20</name>
    <dbReference type="NCBI Taxonomy" id="3128146"/>
    <lineage>
        <taxon>Viruses</taxon>
        <taxon>Duplodnaviria</taxon>
        <taxon>Heunggongvirae</taxon>
        <taxon>Uroviricota</taxon>
        <taxon>Caudoviricetes</taxon>
    </lineage>
</organism>
<sequence>MNFIYVKEKLNPGQVNAGVQIAARGYAFYWWVSLQSNAAAPRITVVSPSGETVLGATLALEDFSWSVSTNFHVYDWQEYDCIYYTLNGMLQELGYRITDARRESDEV</sequence>